<gene>
    <name evidence="1" type="ORF">F383_25878</name>
</gene>
<dbReference type="EMBL" id="KN412263">
    <property type="protein sequence ID" value="KHG19137.1"/>
    <property type="molecule type" value="Genomic_DNA"/>
</dbReference>
<reference evidence="2" key="1">
    <citation type="submission" date="2014-09" db="EMBL/GenBank/DDBJ databases">
        <authorList>
            <person name="Mudge J."/>
            <person name="Ramaraj T."/>
            <person name="Lindquist I.E."/>
            <person name="Bharti A.K."/>
            <person name="Sundararajan A."/>
            <person name="Cameron C.T."/>
            <person name="Woodward J.E."/>
            <person name="May G.D."/>
            <person name="Brubaker C."/>
            <person name="Broadhvest J."/>
            <person name="Wilkins T.A."/>
        </authorList>
    </citation>
    <scope>NUCLEOTIDE SEQUENCE</scope>
    <source>
        <strain evidence="2">cv. AKA8401</strain>
    </source>
</reference>
<sequence>MLHDCVSPGVEIKIKLVCPTRPHTRACDLAV</sequence>
<dbReference type="Proteomes" id="UP000032142">
    <property type="component" value="Unassembled WGS sequence"/>
</dbReference>
<dbReference type="AlphaFoldDB" id="A0A0B0P2K5"/>
<accession>A0A0B0P2K5</accession>
<organism evidence="1 2">
    <name type="scientific">Gossypium arboreum</name>
    <name type="common">Tree cotton</name>
    <name type="synonym">Gossypium nanking</name>
    <dbReference type="NCBI Taxonomy" id="29729"/>
    <lineage>
        <taxon>Eukaryota</taxon>
        <taxon>Viridiplantae</taxon>
        <taxon>Streptophyta</taxon>
        <taxon>Embryophyta</taxon>
        <taxon>Tracheophyta</taxon>
        <taxon>Spermatophyta</taxon>
        <taxon>Magnoliopsida</taxon>
        <taxon>eudicotyledons</taxon>
        <taxon>Gunneridae</taxon>
        <taxon>Pentapetalae</taxon>
        <taxon>rosids</taxon>
        <taxon>malvids</taxon>
        <taxon>Malvales</taxon>
        <taxon>Malvaceae</taxon>
        <taxon>Malvoideae</taxon>
        <taxon>Gossypium</taxon>
    </lineage>
</organism>
<evidence type="ECO:0000313" key="1">
    <source>
        <dbReference type="EMBL" id="KHG19137.1"/>
    </source>
</evidence>
<keyword evidence="2" id="KW-1185">Reference proteome</keyword>
<protein>
    <submittedName>
        <fullName evidence="1">Uncharacterized protein</fullName>
    </submittedName>
</protein>
<evidence type="ECO:0000313" key="2">
    <source>
        <dbReference type="Proteomes" id="UP000032142"/>
    </source>
</evidence>
<proteinExistence type="predicted"/>
<name>A0A0B0P2K5_GOSAR</name>